<name>E8M6U6_PHOS4</name>
<evidence type="ECO:0000313" key="2">
    <source>
        <dbReference type="Proteomes" id="UP000006228"/>
    </source>
</evidence>
<evidence type="ECO:0000313" key="1">
    <source>
        <dbReference type="EMBL" id="EGA70250.1"/>
    </source>
</evidence>
<reference evidence="1 2" key="1">
    <citation type="journal article" date="2012" name="Int. J. Syst. Evol. Microbiol.">
        <title>Vibrio caribbeanicus sp. nov., isolated from the marine sponge Scleritoderma cyanea.</title>
        <authorList>
            <person name="Hoffmann M."/>
            <person name="Monday S.R."/>
            <person name="Allard M.W."/>
            <person name="Strain E.A."/>
            <person name="Whittaker P."/>
            <person name="Naum M."/>
            <person name="McCarthy P.J."/>
            <person name="Lopez J.V."/>
            <person name="Fischer M."/>
            <person name="Brown E.W."/>
        </authorList>
    </citation>
    <scope>NUCLEOTIDE SEQUENCE [LARGE SCALE GENOMIC DNA]</scope>
    <source>
        <strain evidence="2">DSMZ 21326</strain>
    </source>
</reference>
<organism evidence="1 2">
    <name type="scientific">Vibrio sinaloensis DSM 21326</name>
    <dbReference type="NCBI Taxonomy" id="945550"/>
    <lineage>
        <taxon>Bacteria</taxon>
        <taxon>Pseudomonadati</taxon>
        <taxon>Pseudomonadota</taxon>
        <taxon>Gammaproteobacteria</taxon>
        <taxon>Vibrionales</taxon>
        <taxon>Vibrionaceae</taxon>
        <taxon>Vibrio</taxon>
        <taxon>Vibrio oreintalis group</taxon>
    </lineage>
</organism>
<proteinExistence type="predicted"/>
<dbReference type="AlphaFoldDB" id="E8M6U6"/>
<gene>
    <name evidence="1" type="ORF">VISI1226_13501</name>
</gene>
<dbReference type="Proteomes" id="UP000006228">
    <property type="component" value="Unassembled WGS sequence"/>
</dbReference>
<protein>
    <submittedName>
        <fullName evidence="1">Uncharacterized protein</fullName>
    </submittedName>
</protein>
<dbReference type="EMBL" id="AEVT01000060">
    <property type="protein sequence ID" value="EGA70250.1"/>
    <property type="molecule type" value="Genomic_DNA"/>
</dbReference>
<accession>E8M6U6</accession>
<sequence length="55" mass="6050">MRRLALIRDQKIKAKKQLNSVVKDKIGSPVILAGALGTYQYAGTDYLISICQEVA</sequence>
<comment type="caution">
    <text evidence="1">The sequence shown here is derived from an EMBL/GenBank/DDBJ whole genome shotgun (WGS) entry which is preliminary data.</text>
</comment>